<sequence>MKGTDDDSFKEIFDFRSKKELSSVPVQLEEFGLVACERFQCTSKRILSI</sequence>
<keyword evidence="2" id="KW-1185">Reference proteome</keyword>
<comment type="caution">
    <text evidence="1">The sequence shown here is derived from an EMBL/GenBank/DDBJ whole genome shotgun (WGS) entry which is preliminary data.</text>
</comment>
<reference evidence="1 2" key="1">
    <citation type="journal article" date="2020" name="G3 (Bethesda)">
        <title>Improved Reference Genome for Cyclotella cryptica CCMP332, a Model for Cell Wall Morphogenesis, Salinity Adaptation, and Lipid Production in Diatoms (Bacillariophyta).</title>
        <authorList>
            <person name="Roberts W.R."/>
            <person name="Downey K.M."/>
            <person name="Ruck E.C."/>
            <person name="Traller J.C."/>
            <person name="Alverson A.J."/>
        </authorList>
    </citation>
    <scope>NUCLEOTIDE SEQUENCE [LARGE SCALE GENOMIC DNA]</scope>
    <source>
        <strain evidence="1 2">CCMP332</strain>
    </source>
</reference>
<dbReference type="Proteomes" id="UP001516023">
    <property type="component" value="Unassembled WGS sequence"/>
</dbReference>
<evidence type="ECO:0000313" key="2">
    <source>
        <dbReference type="Proteomes" id="UP001516023"/>
    </source>
</evidence>
<dbReference type="EMBL" id="JABMIG020000019">
    <property type="protein sequence ID" value="KAL3802507.1"/>
    <property type="molecule type" value="Genomic_DNA"/>
</dbReference>
<proteinExistence type="predicted"/>
<protein>
    <submittedName>
        <fullName evidence="1">Uncharacterized protein</fullName>
    </submittedName>
</protein>
<name>A0ABD3QQZ0_9STRA</name>
<organism evidence="1 2">
    <name type="scientific">Cyclotella cryptica</name>
    <dbReference type="NCBI Taxonomy" id="29204"/>
    <lineage>
        <taxon>Eukaryota</taxon>
        <taxon>Sar</taxon>
        <taxon>Stramenopiles</taxon>
        <taxon>Ochrophyta</taxon>
        <taxon>Bacillariophyta</taxon>
        <taxon>Coscinodiscophyceae</taxon>
        <taxon>Thalassiosirophycidae</taxon>
        <taxon>Stephanodiscales</taxon>
        <taxon>Stephanodiscaceae</taxon>
        <taxon>Cyclotella</taxon>
    </lineage>
</organism>
<gene>
    <name evidence="1" type="ORF">HJC23_012526</name>
</gene>
<dbReference type="AlphaFoldDB" id="A0ABD3QQZ0"/>
<accession>A0ABD3QQZ0</accession>
<evidence type="ECO:0000313" key="1">
    <source>
        <dbReference type="EMBL" id="KAL3802507.1"/>
    </source>
</evidence>